<comment type="subcellular location">
    <subcellularLocation>
        <location evidence="1">Secreted</location>
    </subcellularLocation>
</comment>
<evidence type="ECO:0000256" key="2">
    <source>
        <dbReference type="ARBA" id="ARBA00022525"/>
    </source>
</evidence>
<keyword evidence="4 5" id="KW-0732">Signal</keyword>
<keyword evidence="3" id="KW-0800">Toxin</keyword>
<evidence type="ECO:0000256" key="4">
    <source>
        <dbReference type="ARBA" id="ARBA00022729"/>
    </source>
</evidence>
<dbReference type="AlphaFoldDB" id="W4VS95"/>
<dbReference type="InterPro" id="IPR004214">
    <property type="entry name" value="Conotoxin"/>
</dbReference>
<dbReference type="EMBL" id="GAIH01000070">
    <property type="protein sequence ID" value="JAB84647.1"/>
    <property type="molecule type" value="mRNA"/>
</dbReference>
<evidence type="ECO:0000256" key="5">
    <source>
        <dbReference type="SAM" id="SignalP"/>
    </source>
</evidence>
<feature type="chain" id="PRO_5004852189" evidence="5">
    <location>
        <begin position="24"/>
        <end position="81"/>
    </location>
</feature>
<evidence type="ECO:0000256" key="1">
    <source>
        <dbReference type="ARBA" id="ARBA00004613"/>
    </source>
</evidence>
<dbReference type="Pfam" id="PF02950">
    <property type="entry name" value="Conotoxin"/>
    <property type="match status" value="1"/>
</dbReference>
<organism evidence="6">
    <name type="scientific">Conus victoriae</name>
    <name type="common">Queen Victoria cone</name>
    <dbReference type="NCBI Taxonomy" id="319920"/>
    <lineage>
        <taxon>Eukaryota</taxon>
        <taxon>Metazoa</taxon>
        <taxon>Spiralia</taxon>
        <taxon>Lophotrochozoa</taxon>
        <taxon>Mollusca</taxon>
        <taxon>Gastropoda</taxon>
        <taxon>Caenogastropoda</taxon>
        <taxon>Neogastropoda</taxon>
        <taxon>Conoidea</taxon>
        <taxon>Conidae</taxon>
        <taxon>Conus</taxon>
        <taxon>Cylinder</taxon>
    </lineage>
</organism>
<proteinExistence type="evidence at transcript level"/>
<name>W4VS95_CONVC</name>
<keyword evidence="2" id="KW-0964">Secreted</keyword>
<protein>
    <submittedName>
        <fullName evidence="6">O2_Vc6.27 prepropeptide</fullName>
    </submittedName>
</protein>
<reference evidence="6" key="1">
    <citation type="journal article" date="2014" name="PLoS ONE">
        <title>Diversity of conotoxin gene superfamilies in the venomous snail, Conus victoriae.</title>
        <authorList>
            <person name="Robinson S.D."/>
            <person name="Safavi-Hemami H."/>
            <person name="McIntosh L.D."/>
            <person name="Purcell A.W."/>
            <person name="Norton R.S."/>
            <person name="Papenfuss A.T."/>
        </authorList>
    </citation>
    <scope>NUCLEOTIDE SEQUENCE</scope>
    <source>
        <tissue evidence="6">Venom gland</tissue>
    </source>
</reference>
<sequence length="81" mass="9186">MEKLTILLLVAAVLLSTQVLVQGDVDKPQKATINFFTARMLLRNKPSMCVQKGDRCIRKKNCCSIWCTIINGRAKCFKKKN</sequence>
<reference evidence="6" key="2">
    <citation type="submission" date="2015-04" db="EMBL/GenBank/DDBJ databases">
        <authorList>
            <person name="Robinson S.D."/>
            <person name="Li Q."/>
            <person name="Bandyopadhyay P.K."/>
            <person name="Gajewiak J."/>
            <person name="Yandell M."/>
            <person name="Papenfuss A.T."/>
            <person name="Purcell A.W."/>
            <person name="Olivera B.M."/>
            <person name="Norton R.S."/>
            <person name="Safavi-Hemami H."/>
        </authorList>
    </citation>
    <scope>NUCLEOTIDE SEQUENCE</scope>
    <source>
        <tissue evidence="6">Venom gland</tissue>
    </source>
</reference>
<dbReference type="GO" id="GO:0005576">
    <property type="term" value="C:extracellular region"/>
    <property type="evidence" value="ECO:0007669"/>
    <property type="project" value="UniProtKB-SubCell"/>
</dbReference>
<dbReference type="GO" id="GO:0090729">
    <property type="term" value="F:toxin activity"/>
    <property type="evidence" value="ECO:0007669"/>
    <property type="project" value="UniProtKB-KW"/>
</dbReference>
<dbReference type="GO" id="GO:0008200">
    <property type="term" value="F:ion channel inhibitor activity"/>
    <property type="evidence" value="ECO:0007669"/>
    <property type="project" value="InterPro"/>
</dbReference>
<evidence type="ECO:0000313" key="6">
    <source>
        <dbReference type="EMBL" id="JAB84647.1"/>
    </source>
</evidence>
<accession>W4VS95</accession>
<feature type="signal peptide" evidence="5">
    <location>
        <begin position="1"/>
        <end position="23"/>
    </location>
</feature>
<evidence type="ECO:0000256" key="3">
    <source>
        <dbReference type="ARBA" id="ARBA00022656"/>
    </source>
</evidence>